<protein>
    <submittedName>
        <fullName evidence="2">GPH family glycoside/pentoside/hexuronide:cation symporter</fullName>
    </submittedName>
</protein>
<accession>A0A288Q7N6</accession>
<sequence length="476" mass="52672">MDANVRKDEFVKLSLRERISYGFGDFAQNLVFGTVGGYLLFYMTNIDGISAASGALIFMIVRSINVVWDPYVGAAVDKNNPRAGKYRPYLVYFGIPLTILSAMLFFPTANFTANGKFIYALISYLATALIYSFVNVPYGSINASLTRDGESIAELTSTRMILANTANLLVYTFFPMFVQLAVGGPMTDTGFFGLKMPLGDYGKPSAQGDWFLVYGIYMVLGFAALMLSYFGTHERVLPDENQKVAKITDLFIELKSNKALQLLGGFFLVAFTFMFFGNTVWPYFMQSSIGHQEWMTSIGLIGSIPGIFLVALWPRLRGVLGKKNFFLAFLGIFILGQLVLWFWSHGHQDQIMYGYIGRFLQQWGLTSATGFMWSLVPEIVTYSEYVSGKRAAGIINAIMGLCFKVGLALGGIIPALILSAYGFKDSEHVGTNGLTGIEVSFIWIPIVLAIVAALLIVLYPLDDDDVTAMNRELSEN</sequence>
<dbReference type="InterPro" id="IPR039672">
    <property type="entry name" value="MFS_2"/>
</dbReference>
<evidence type="ECO:0000313" key="2">
    <source>
        <dbReference type="EMBL" id="RDL01075.1"/>
    </source>
</evidence>
<dbReference type="GO" id="GO:0008643">
    <property type="term" value="P:carbohydrate transport"/>
    <property type="evidence" value="ECO:0007669"/>
    <property type="project" value="InterPro"/>
</dbReference>
<dbReference type="KEGG" id="wso:WSWS_01482"/>
<dbReference type="OrthoDB" id="9764596at2"/>
<dbReference type="GeneID" id="94546666"/>
<dbReference type="GO" id="GO:0006814">
    <property type="term" value="P:sodium ion transport"/>
    <property type="evidence" value="ECO:0007669"/>
    <property type="project" value="InterPro"/>
</dbReference>
<comment type="caution">
    <text evidence="2">The sequence shown here is derived from an EMBL/GenBank/DDBJ whole genome shotgun (WGS) entry which is preliminary data.</text>
</comment>
<dbReference type="Gene3D" id="1.20.1250.20">
    <property type="entry name" value="MFS general substrate transporter like domains"/>
    <property type="match status" value="2"/>
</dbReference>
<name>A0A288Q7N6_9LACO</name>
<dbReference type="InterPro" id="IPR036259">
    <property type="entry name" value="MFS_trans_sf"/>
</dbReference>
<dbReference type="CDD" id="cd17332">
    <property type="entry name" value="MFS_MelB_like"/>
    <property type="match status" value="1"/>
</dbReference>
<proteinExistence type="predicted"/>
<reference evidence="2 3" key="1">
    <citation type="submission" date="2018-07" db="EMBL/GenBank/DDBJ databases">
        <title>Genomic Encyclopedia of Type Strains, Phase III (KMG-III): the genomes of soil and plant-associated and newly described type strains.</title>
        <authorList>
            <person name="Whitman W."/>
        </authorList>
    </citation>
    <scope>NUCLEOTIDE SEQUENCE [LARGE SCALE GENOMIC DNA]</scope>
    <source>
        <strain evidence="2 3">CECT 7031</strain>
    </source>
</reference>
<organism evidence="2 3">
    <name type="scientific">Weissella soli</name>
    <dbReference type="NCBI Taxonomy" id="155866"/>
    <lineage>
        <taxon>Bacteria</taxon>
        <taxon>Bacillati</taxon>
        <taxon>Bacillota</taxon>
        <taxon>Bacilli</taxon>
        <taxon>Lactobacillales</taxon>
        <taxon>Lactobacillaceae</taxon>
        <taxon>Weissella</taxon>
    </lineage>
</organism>
<dbReference type="InterPro" id="IPR001927">
    <property type="entry name" value="Na/Gal_symport"/>
</dbReference>
<keyword evidence="3" id="KW-1185">Reference proteome</keyword>
<evidence type="ECO:0000313" key="3">
    <source>
        <dbReference type="Proteomes" id="UP000254912"/>
    </source>
</evidence>
<dbReference type="SUPFAM" id="SSF103473">
    <property type="entry name" value="MFS general substrate transporter"/>
    <property type="match status" value="1"/>
</dbReference>
<keyword evidence="1" id="KW-0762">Sugar transport</keyword>
<dbReference type="AlphaFoldDB" id="A0A288Q7N6"/>
<dbReference type="Proteomes" id="UP000254912">
    <property type="component" value="Unassembled WGS sequence"/>
</dbReference>
<dbReference type="Pfam" id="PF13347">
    <property type="entry name" value="MFS_2"/>
    <property type="match status" value="1"/>
</dbReference>
<dbReference type="EMBL" id="QRAS01000005">
    <property type="protein sequence ID" value="RDL01075.1"/>
    <property type="molecule type" value="Genomic_DNA"/>
</dbReference>
<dbReference type="PANTHER" id="PTHR11328">
    <property type="entry name" value="MAJOR FACILITATOR SUPERFAMILY DOMAIN-CONTAINING PROTEIN"/>
    <property type="match status" value="1"/>
</dbReference>
<evidence type="ECO:0000256" key="1">
    <source>
        <dbReference type="ARBA" id="ARBA00022597"/>
    </source>
</evidence>
<dbReference type="GO" id="GO:0005886">
    <property type="term" value="C:plasma membrane"/>
    <property type="evidence" value="ECO:0007669"/>
    <property type="project" value="TreeGrafter"/>
</dbReference>
<dbReference type="PANTHER" id="PTHR11328:SF24">
    <property type="entry name" value="MAJOR FACILITATOR SUPERFAMILY (MFS) PROFILE DOMAIN-CONTAINING PROTEIN"/>
    <property type="match status" value="1"/>
</dbReference>
<dbReference type="RefSeq" id="WP_070230644.1">
    <property type="nucleotide sequence ID" value="NZ_BJYO01000007.1"/>
</dbReference>
<dbReference type="GO" id="GO:0015293">
    <property type="term" value="F:symporter activity"/>
    <property type="evidence" value="ECO:0007669"/>
    <property type="project" value="InterPro"/>
</dbReference>
<keyword evidence="1" id="KW-0813">Transport</keyword>
<dbReference type="NCBIfam" id="TIGR00792">
    <property type="entry name" value="gph"/>
    <property type="match status" value="1"/>
</dbReference>
<gene>
    <name evidence="2" type="ORF">DFP99_1546</name>
</gene>